<sequence>MSQLGIDWTGWLQRWDDQQAGYLPDREEQFTLMLEIVERLTGTPERFVDLACGPGSISARATTRFPGAAITGVDLDPFLLEIAKQAVASDRVRFEEADLRAAGWDGVLGDRPVDAVCSATALHWLDPADLSTLAQTLAQRIRPGGVFLNADTMRLGPTEVPRLDALAVELRDEIWSTSHANGVEDWATWWKAAAAEPAFTDLLAEREERFRDRHKGRDITLTDTVEAFRKAGFAEVAVLGQVADKHLFTAIR</sequence>
<dbReference type="EMBL" id="JACHMY010000001">
    <property type="protein sequence ID" value="MBB5841110.1"/>
    <property type="molecule type" value="Genomic_DNA"/>
</dbReference>
<dbReference type="InterPro" id="IPR029063">
    <property type="entry name" value="SAM-dependent_MTases_sf"/>
</dbReference>
<keyword evidence="5" id="KW-1185">Reference proteome</keyword>
<dbReference type="GO" id="GO:0032259">
    <property type="term" value="P:methylation"/>
    <property type="evidence" value="ECO:0007669"/>
    <property type="project" value="UniProtKB-KW"/>
</dbReference>
<protein>
    <submittedName>
        <fullName evidence="4">SAM-dependent methyltransferase</fullName>
    </submittedName>
</protein>
<evidence type="ECO:0000256" key="1">
    <source>
        <dbReference type="ARBA" id="ARBA00022603"/>
    </source>
</evidence>
<dbReference type="RefSeq" id="WP_184803979.1">
    <property type="nucleotide sequence ID" value="NZ_JACHMY010000001.1"/>
</dbReference>
<proteinExistence type="predicted"/>
<dbReference type="PANTHER" id="PTHR43861:SF1">
    <property type="entry name" value="TRANS-ACONITATE 2-METHYLTRANSFERASE"/>
    <property type="match status" value="1"/>
</dbReference>
<dbReference type="InterPro" id="IPR041698">
    <property type="entry name" value="Methyltransf_25"/>
</dbReference>
<evidence type="ECO:0000259" key="3">
    <source>
        <dbReference type="Pfam" id="PF13649"/>
    </source>
</evidence>
<evidence type="ECO:0000313" key="5">
    <source>
        <dbReference type="Proteomes" id="UP000549971"/>
    </source>
</evidence>
<comment type="caution">
    <text evidence="4">The sequence shown here is derived from an EMBL/GenBank/DDBJ whole genome shotgun (WGS) entry which is preliminary data.</text>
</comment>
<dbReference type="Pfam" id="PF13649">
    <property type="entry name" value="Methyltransf_25"/>
    <property type="match status" value="1"/>
</dbReference>
<feature type="domain" description="Methyltransferase" evidence="3">
    <location>
        <begin position="48"/>
        <end position="145"/>
    </location>
</feature>
<keyword evidence="1 4" id="KW-0489">Methyltransferase</keyword>
<reference evidence="4 5" key="1">
    <citation type="submission" date="2020-08" db="EMBL/GenBank/DDBJ databases">
        <title>Sequencing the genomes of 1000 actinobacteria strains.</title>
        <authorList>
            <person name="Klenk H.-P."/>
        </authorList>
    </citation>
    <scope>NUCLEOTIDE SEQUENCE [LARGE SCALE GENOMIC DNA]</scope>
    <source>
        <strain evidence="4 5">DSM 28967</strain>
    </source>
</reference>
<dbReference type="CDD" id="cd02440">
    <property type="entry name" value="AdoMet_MTases"/>
    <property type="match status" value="1"/>
</dbReference>
<dbReference type="Gene3D" id="3.40.50.150">
    <property type="entry name" value="Vaccinia Virus protein VP39"/>
    <property type="match status" value="1"/>
</dbReference>
<dbReference type="GO" id="GO:0008168">
    <property type="term" value="F:methyltransferase activity"/>
    <property type="evidence" value="ECO:0007669"/>
    <property type="project" value="UniProtKB-KW"/>
</dbReference>
<keyword evidence="2 4" id="KW-0808">Transferase</keyword>
<dbReference type="Proteomes" id="UP000549971">
    <property type="component" value="Unassembled WGS sequence"/>
</dbReference>
<dbReference type="PANTHER" id="PTHR43861">
    <property type="entry name" value="TRANS-ACONITATE 2-METHYLTRANSFERASE-RELATED"/>
    <property type="match status" value="1"/>
</dbReference>
<accession>A0A7W9MZ58</accession>
<organism evidence="4 5">
    <name type="scientific">Kribbella italica</name>
    <dbReference type="NCBI Taxonomy" id="1540520"/>
    <lineage>
        <taxon>Bacteria</taxon>
        <taxon>Bacillati</taxon>
        <taxon>Actinomycetota</taxon>
        <taxon>Actinomycetes</taxon>
        <taxon>Propionibacteriales</taxon>
        <taxon>Kribbellaceae</taxon>
        <taxon>Kribbella</taxon>
    </lineage>
</organism>
<dbReference type="AlphaFoldDB" id="A0A7W9MZ58"/>
<gene>
    <name evidence="4" type="ORF">HDA39_007844</name>
</gene>
<evidence type="ECO:0000313" key="4">
    <source>
        <dbReference type="EMBL" id="MBB5841110.1"/>
    </source>
</evidence>
<name>A0A7W9MZ58_9ACTN</name>
<evidence type="ECO:0000256" key="2">
    <source>
        <dbReference type="ARBA" id="ARBA00022679"/>
    </source>
</evidence>
<dbReference type="SUPFAM" id="SSF53335">
    <property type="entry name" value="S-adenosyl-L-methionine-dependent methyltransferases"/>
    <property type="match status" value="1"/>
</dbReference>